<evidence type="ECO:0000256" key="4">
    <source>
        <dbReference type="RuleBase" id="RU003540"/>
    </source>
</evidence>
<dbReference type="GO" id="GO:0005509">
    <property type="term" value="F:calcium ion binding"/>
    <property type="evidence" value="ECO:0007669"/>
    <property type="project" value="InterPro"/>
</dbReference>
<gene>
    <name evidence="6" type="primary">LOC110978743</name>
</gene>
<dbReference type="KEGG" id="aplc:110978743"/>
<evidence type="ECO:0000313" key="6">
    <source>
        <dbReference type="RefSeq" id="XP_022089672.1"/>
    </source>
</evidence>
<dbReference type="Gene3D" id="1.10.220.10">
    <property type="entry name" value="Annexin"/>
    <property type="match status" value="4"/>
</dbReference>
<comment type="similarity">
    <text evidence="1 4">Belongs to the annexin family.</text>
</comment>
<dbReference type="GO" id="GO:0001786">
    <property type="term" value="F:phosphatidylserine binding"/>
    <property type="evidence" value="ECO:0007669"/>
    <property type="project" value="TreeGrafter"/>
</dbReference>
<dbReference type="GO" id="GO:0012506">
    <property type="term" value="C:vesicle membrane"/>
    <property type="evidence" value="ECO:0007669"/>
    <property type="project" value="TreeGrafter"/>
</dbReference>
<name>A0A8B7YAU0_ACAPL</name>
<organism evidence="5 6">
    <name type="scientific">Acanthaster planci</name>
    <name type="common">Crown-of-thorns starfish</name>
    <dbReference type="NCBI Taxonomy" id="133434"/>
    <lineage>
        <taxon>Eukaryota</taxon>
        <taxon>Metazoa</taxon>
        <taxon>Echinodermata</taxon>
        <taxon>Eleutherozoa</taxon>
        <taxon>Asterozoa</taxon>
        <taxon>Asteroidea</taxon>
        <taxon>Valvatacea</taxon>
        <taxon>Valvatida</taxon>
        <taxon>Acanthasteridae</taxon>
        <taxon>Acanthaster</taxon>
    </lineage>
</organism>
<dbReference type="PRINTS" id="PR00196">
    <property type="entry name" value="ANNEXIN"/>
</dbReference>
<evidence type="ECO:0000256" key="3">
    <source>
        <dbReference type="ARBA" id="ARBA00023216"/>
    </source>
</evidence>
<dbReference type="GO" id="GO:0005634">
    <property type="term" value="C:nucleus"/>
    <property type="evidence" value="ECO:0007669"/>
    <property type="project" value="TreeGrafter"/>
</dbReference>
<dbReference type="GO" id="GO:0005544">
    <property type="term" value="F:calcium-dependent phospholipid binding"/>
    <property type="evidence" value="ECO:0007669"/>
    <property type="project" value="UniProtKB-KW"/>
</dbReference>
<dbReference type="OMA" id="CEDTLIR"/>
<dbReference type="InterPro" id="IPR018252">
    <property type="entry name" value="Annexin_repeat_CS"/>
</dbReference>
<dbReference type="Pfam" id="PF00191">
    <property type="entry name" value="Annexin"/>
    <property type="match status" value="3"/>
</dbReference>
<dbReference type="PANTHER" id="PTHR10502">
    <property type="entry name" value="ANNEXIN"/>
    <property type="match status" value="1"/>
</dbReference>
<dbReference type="PROSITE" id="PS00223">
    <property type="entry name" value="ANNEXIN_1"/>
    <property type="match status" value="1"/>
</dbReference>
<comment type="domain">
    <text evidence="4">A pair of annexin repeats may form one binding site for calcium and phospholipid.</text>
</comment>
<dbReference type="InterPro" id="IPR037104">
    <property type="entry name" value="Annexin_sf"/>
</dbReference>
<dbReference type="SUPFAM" id="SSF47874">
    <property type="entry name" value="Annexin"/>
    <property type="match status" value="1"/>
</dbReference>
<dbReference type="GO" id="GO:0005737">
    <property type="term" value="C:cytoplasm"/>
    <property type="evidence" value="ECO:0007669"/>
    <property type="project" value="TreeGrafter"/>
</dbReference>
<dbReference type="SMART" id="SM00335">
    <property type="entry name" value="ANX"/>
    <property type="match status" value="3"/>
</dbReference>
<dbReference type="AlphaFoldDB" id="A0A8B7YAU0"/>
<sequence>MTTQTKSGNVPPGQEKKLQGTITGIEPFDKAADVAALQQMLRNASCETALADFLVRRSNQQRQEIREGYKEATGRELMQAICDVTSGKFQDVVVGLLDDSLQFAARCLYQAMKGLGTDEKALVDVLCTRNRNVETLAIKETFKDIYNVDLETMLKQDTSDPFLKLLLTVAAANRDEEPSADIETQARKDADVLFKAGEGRPSGSLDDDKFIEILATRPLIQLHLATFKFYDQKSKKGGIQRALESERCSDAIDGYLALVKTAKGELVEFYADRLHHAMKGMGTDDSCLIRTLISRSEIDLANIKDEFQAKYGQSLSSFVKDDTSGDYCNILVRILSGSPPAKP</sequence>
<dbReference type="PROSITE" id="PS51897">
    <property type="entry name" value="ANNEXIN_2"/>
    <property type="match status" value="4"/>
</dbReference>
<keyword evidence="5" id="KW-1185">Reference proteome</keyword>
<dbReference type="GO" id="GO:0005886">
    <property type="term" value="C:plasma membrane"/>
    <property type="evidence" value="ECO:0007669"/>
    <property type="project" value="TreeGrafter"/>
</dbReference>
<protein>
    <recommendedName>
        <fullName evidence="4">Annexin</fullName>
    </recommendedName>
</protein>
<keyword evidence="4" id="KW-0111">Calcium/phospholipid-binding</keyword>
<proteinExistence type="inferred from homology"/>
<dbReference type="Proteomes" id="UP000694845">
    <property type="component" value="Unplaced"/>
</dbReference>
<keyword evidence="2 4" id="KW-0677">Repeat</keyword>
<evidence type="ECO:0000313" key="5">
    <source>
        <dbReference type="Proteomes" id="UP000694845"/>
    </source>
</evidence>
<dbReference type="OrthoDB" id="37886at2759"/>
<evidence type="ECO:0000256" key="2">
    <source>
        <dbReference type="ARBA" id="ARBA00022737"/>
    </source>
</evidence>
<dbReference type="RefSeq" id="XP_022089672.1">
    <property type="nucleotide sequence ID" value="XM_022233980.1"/>
</dbReference>
<keyword evidence="3 4" id="KW-0041">Annexin</keyword>
<dbReference type="FunFam" id="1.10.220.10:FF:000005">
    <property type="entry name" value="Annexin"/>
    <property type="match status" value="1"/>
</dbReference>
<dbReference type="PANTHER" id="PTHR10502:SF233">
    <property type="entry name" value="ANNEXIN B9"/>
    <property type="match status" value="1"/>
</dbReference>
<dbReference type="GeneID" id="110978743"/>
<accession>A0A8B7YAU0</accession>
<dbReference type="InterPro" id="IPR001464">
    <property type="entry name" value="Annexin"/>
</dbReference>
<dbReference type="GO" id="GO:0032509">
    <property type="term" value="P:endosome transport via multivesicular body sorting pathway"/>
    <property type="evidence" value="ECO:0007669"/>
    <property type="project" value="TreeGrafter"/>
</dbReference>
<evidence type="ECO:0000256" key="1">
    <source>
        <dbReference type="ARBA" id="ARBA00007831"/>
    </source>
</evidence>
<dbReference type="FunFam" id="1.10.220.10:FF:000001">
    <property type="entry name" value="Annexin"/>
    <property type="match status" value="1"/>
</dbReference>
<keyword evidence="4" id="KW-0106">Calcium</keyword>
<dbReference type="InterPro" id="IPR018502">
    <property type="entry name" value="Annexin_repeat"/>
</dbReference>
<reference evidence="6" key="1">
    <citation type="submission" date="2025-08" db="UniProtKB">
        <authorList>
            <consortium name="RefSeq"/>
        </authorList>
    </citation>
    <scope>IDENTIFICATION</scope>
</reference>